<feature type="chain" id="PRO_5045665412" description="PDZ domain-containing protein" evidence="4">
    <location>
        <begin position="20"/>
        <end position="676"/>
    </location>
</feature>
<evidence type="ECO:0000256" key="4">
    <source>
        <dbReference type="SAM" id="SignalP"/>
    </source>
</evidence>
<proteinExistence type="inferred from homology"/>
<name>A0ABN6H9U5_9BACT</name>
<keyword evidence="4" id="KW-0732">Signal</keyword>
<keyword evidence="3" id="KW-0378">Hydrolase</keyword>
<dbReference type="InterPro" id="IPR001940">
    <property type="entry name" value="Peptidase_S1C"/>
</dbReference>
<dbReference type="PANTHER" id="PTHR22939:SF129">
    <property type="entry name" value="SERINE PROTEASE HTRA2, MITOCHONDRIAL"/>
    <property type="match status" value="1"/>
</dbReference>
<evidence type="ECO:0000313" key="6">
    <source>
        <dbReference type="EMBL" id="BCX48245.1"/>
    </source>
</evidence>
<dbReference type="EMBL" id="AP024702">
    <property type="protein sequence ID" value="BCX48245.1"/>
    <property type="molecule type" value="Genomic_DNA"/>
</dbReference>
<dbReference type="PROSITE" id="PS50106">
    <property type="entry name" value="PDZ"/>
    <property type="match status" value="4"/>
</dbReference>
<dbReference type="InterPro" id="IPR041489">
    <property type="entry name" value="PDZ_6"/>
</dbReference>
<dbReference type="PANTHER" id="PTHR22939">
    <property type="entry name" value="SERINE PROTEASE FAMILY S1C HTRA-RELATED"/>
    <property type="match status" value="1"/>
</dbReference>
<dbReference type="SUPFAM" id="SSF50494">
    <property type="entry name" value="Trypsin-like serine proteases"/>
    <property type="match status" value="1"/>
</dbReference>
<evidence type="ECO:0000313" key="7">
    <source>
        <dbReference type="Proteomes" id="UP001374893"/>
    </source>
</evidence>
<dbReference type="Pfam" id="PF17820">
    <property type="entry name" value="PDZ_6"/>
    <property type="match status" value="1"/>
</dbReference>
<feature type="domain" description="PDZ" evidence="5">
    <location>
        <begin position="456"/>
        <end position="531"/>
    </location>
</feature>
<dbReference type="PRINTS" id="PR00834">
    <property type="entry name" value="PROTEASES2C"/>
</dbReference>
<evidence type="ECO:0000256" key="1">
    <source>
        <dbReference type="ARBA" id="ARBA00010541"/>
    </source>
</evidence>
<dbReference type="Gene3D" id="2.40.10.120">
    <property type="match status" value="1"/>
</dbReference>
<organism evidence="6 7">
    <name type="scientific">Haloferula helveola</name>
    <dbReference type="NCBI Taxonomy" id="490095"/>
    <lineage>
        <taxon>Bacteria</taxon>
        <taxon>Pseudomonadati</taxon>
        <taxon>Verrucomicrobiota</taxon>
        <taxon>Verrucomicrobiia</taxon>
        <taxon>Verrucomicrobiales</taxon>
        <taxon>Verrucomicrobiaceae</taxon>
        <taxon>Haloferula</taxon>
    </lineage>
</organism>
<gene>
    <name evidence="6" type="ORF">HAHE_21530</name>
</gene>
<dbReference type="InterPro" id="IPR009003">
    <property type="entry name" value="Peptidase_S1_PA"/>
</dbReference>
<dbReference type="Proteomes" id="UP001374893">
    <property type="component" value="Chromosome"/>
</dbReference>
<feature type="domain" description="PDZ" evidence="5">
    <location>
        <begin position="242"/>
        <end position="333"/>
    </location>
</feature>
<keyword evidence="2" id="KW-0645">Protease</keyword>
<keyword evidence="7" id="KW-1185">Reference proteome</keyword>
<dbReference type="Gene3D" id="2.30.42.10">
    <property type="match status" value="4"/>
</dbReference>
<dbReference type="Pfam" id="PF13180">
    <property type="entry name" value="PDZ_2"/>
    <property type="match status" value="2"/>
</dbReference>
<evidence type="ECO:0000259" key="5">
    <source>
        <dbReference type="PROSITE" id="PS50106"/>
    </source>
</evidence>
<dbReference type="InterPro" id="IPR036034">
    <property type="entry name" value="PDZ_sf"/>
</dbReference>
<dbReference type="SMART" id="SM00228">
    <property type="entry name" value="PDZ"/>
    <property type="match status" value="4"/>
</dbReference>
<comment type="similarity">
    <text evidence="1">Belongs to the peptidase S1C family.</text>
</comment>
<dbReference type="RefSeq" id="WP_338684332.1">
    <property type="nucleotide sequence ID" value="NZ_AP024702.1"/>
</dbReference>
<sequence>MKKLILSALISTVVPMPSAAQETAAPPASATDVSTAIAKMYPTLVRIHVVMEEGSNGRMKKQQGSGSGAIISPDGYVITNHHVAGRGTRFLCTLSNREEVDAHLVGTDALSDLAVIKLDLSTRRNPDEPLAVANFGDSDALKVGDTVLAMGCPGGLSQSITRGIVANTAMIVPRNRISMTLDGEKVGELVRWIGHDAVIFGGNSGGPLVNLDGEIIGINEVGIASLGGAIPSNLAKDVAKELIDKGYVTRGWIGLETQPLLRSTRDAKGVLVADVWEESPAAKAGIEAGDYITAFGGEELPDCHAPEDLPIFNAMVLGSEPGSEVVLAGLRDGKPMEWKVTVEVREPNLDKESEARGWGLTVRDLTKVSALERRRDDTSGVLIDTVRKGGASSQGKPALRSDDIILSLNGEPIGSVEAFESFTAKFTAELDEPAPVLVEFERGDENLVTVIEVGPEIDPQRPRTADKPWLGAAIQVITDDLAKALGVAGKKGVRVSSVAPDSPAGRAGLKEGDLLLKLDGRVINARRPEDAGVLPELIRAYPVDAKVEFTGLRDGEPLTIEVQLESRPQPQDSIDEFEDDRFEFTVAGLNDEQRREAELGAAAGGVTVGKVEASGWAALGGLIAGDILLSVNGEPIDSLDTFRQTLLGFRQSKPRSVVFFVQRGPRTHYVEIEPWW</sequence>
<dbReference type="Pfam" id="PF13365">
    <property type="entry name" value="Trypsin_2"/>
    <property type="match status" value="1"/>
</dbReference>
<dbReference type="SUPFAM" id="SSF50156">
    <property type="entry name" value="PDZ domain-like"/>
    <property type="match status" value="4"/>
</dbReference>
<reference evidence="6 7" key="1">
    <citation type="submission" date="2021-06" db="EMBL/GenBank/DDBJ databases">
        <title>Complete genome of Haloferula helveola possessing various polysaccharide degrading enzymes.</title>
        <authorList>
            <person name="Takami H."/>
            <person name="Huang C."/>
            <person name="Hamasaki K."/>
        </authorList>
    </citation>
    <scope>NUCLEOTIDE SEQUENCE [LARGE SCALE GENOMIC DNA]</scope>
    <source>
        <strain evidence="6 7">CN-1</strain>
    </source>
</reference>
<protein>
    <recommendedName>
        <fullName evidence="5">PDZ domain-containing protein</fullName>
    </recommendedName>
</protein>
<accession>A0ABN6H9U5</accession>
<feature type="signal peptide" evidence="4">
    <location>
        <begin position="1"/>
        <end position="19"/>
    </location>
</feature>
<evidence type="ECO:0000256" key="3">
    <source>
        <dbReference type="ARBA" id="ARBA00022801"/>
    </source>
</evidence>
<dbReference type="InterPro" id="IPR001478">
    <property type="entry name" value="PDZ"/>
</dbReference>
<feature type="domain" description="PDZ" evidence="5">
    <location>
        <begin position="346"/>
        <end position="413"/>
    </location>
</feature>
<feature type="domain" description="PDZ" evidence="5">
    <location>
        <begin position="561"/>
        <end position="639"/>
    </location>
</feature>
<evidence type="ECO:0000256" key="2">
    <source>
        <dbReference type="ARBA" id="ARBA00022670"/>
    </source>
</evidence>